<dbReference type="Proteomes" id="UP000281332">
    <property type="component" value="Unassembled WGS sequence"/>
</dbReference>
<evidence type="ECO:0000313" key="2">
    <source>
        <dbReference type="Proteomes" id="UP000281332"/>
    </source>
</evidence>
<organism evidence="1 2">
    <name type="scientific">Candidatus Pantoea deserta</name>
    <dbReference type="NCBI Taxonomy" id="1869313"/>
    <lineage>
        <taxon>Bacteria</taxon>
        <taxon>Pseudomonadati</taxon>
        <taxon>Pseudomonadota</taxon>
        <taxon>Gammaproteobacteria</taxon>
        <taxon>Enterobacterales</taxon>
        <taxon>Erwiniaceae</taxon>
        <taxon>Pantoea</taxon>
    </lineage>
</organism>
<keyword evidence="2" id="KW-1185">Reference proteome</keyword>
<protein>
    <submittedName>
        <fullName evidence="1">Uncharacterized protein</fullName>
    </submittedName>
</protein>
<reference evidence="1 2" key="1">
    <citation type="submission" date="2018-11" db="EMBL/GenBank/DDBJ databases">
        <title>Whole genome sequencing of Pantoea sp. RIT388.</title>
        <authorList>
            <person name="Gan H.M."/>
            <person name="Hudson A.O."/>
        </authorList>
    </citation>
    <scope>NUCLEOTIDE SEQUENCE [LARGE SCALE GENOMIC DNA]</scope>
    <source>
        <strain evidence="1 2">RIT388</strain>
    </source>
</reference>
<dbReference type="OrthoDB" id="6539751at2"/>
<proteinExistence type="predicted"/>
<comment type="caution">
    <text evidence="1">The sequence shown here is derived from an EMBL/GenBank/DDBJ whole genome shotgun (WGS) entry which is preliminary data.</text>
</comment>
<dbReference type="RefSeq" id="WP_123800896.1">
    <property type="nucleotide sequence ID" value="NZ_RMVG01000006.1"/>
</dbReference>
<evidence type="ECO:0000313" key="1">
    <source>
        <dbReference type="EMBL" id="RPE01291.1"/>
    </source>
</evidence>
<dbReference type="EMBL" id="RMVG01000006">
    <property type="protein sequence ID" value="RPE01291.1"/>
    <property type="molecule type" value="Genomic_DNA"/>
</dbReference>
<accession>A0A3N4P9C5</accession>
<dbReference type="AlphaFoldDB" id="A0A3N4P9C5"/>
<name>A0A3N4P9C5_9GAMM</name>
<sequence length="78" mass="8360">MSIKDEEKLTNIVIGEAVMALLQQGTPVFAEQVAEKLRSMAASESDLNRKQACERALAEVLNGSDAQSSQQDGTASLH</sequence>
<gene>
    <name evidence="1" type="ORF">BBB56_10510</name>
</gene>